<evidence type="ECO:0000256" key="1">
    <source>
        <dbReference type="SAM" id="Coils"/>
    </source>
</evidence>
<reference evidence="3" key="1">
    <citation type="journal article" date="2009" name="Rice">
        <title>De Novo Next Generation Sequencing of Plant Genomes.</title>
        <authorList>
            <person name="Rounsley S."/>
            <person name="Marri P.R."/>
            <person name="Yu Y."/>
            <person name="He R."/>
            <person name="Sisneros N."/>
            <person name="Goicoechea J.L."/>
            <person name="Lee S.J."/>
            <person name="Angelova A."/>
            <person name="Kudrna D."/>
            <person name="Luo M."/>
            <person name="Affourtit J."/>
            <person name="Desany B."/>
            <person name="Knight J."/>
            <person name="Niazi F."/>
            <person name="Egholm M."/>
            <person name="Wing R.A."/>
        </authorList>
    </citation>
    <scope>NUCLEOTIDE SEQUENCE [LARGE SCALE GENOMIC DNA]</scope>
    <source>
        <strain evidence="3">cv. IRGC 105608</strain>
    </source>
</reference>
<evidence type="ECO:0000256" key="2">
    <source>
        <dbReference type="SAM" id="MobiDB-lite"/>
    </source>
</evidence>
<dbReference type="Gramene" id="OBART11G22040.3">
    <property type="protein sequence ID" value="OBART11G22040.3"/>
    <property type="gene ID" value="OBART11G22040"/>
</dbReference>
<reference evidence="3" key="2">
    <citation type="submission" date="2015-03" db="UniProtKB">
        <authorList>
            <consortium name="EnsemblPlants"/>
        </authorList>
    </citation>
    <scope>IDENTIFICATION</scope>
</reference>
<sequence>MKWAKTAGSDAAEVFGEMSHWQPAETRTQSSSMEMLEEMRRMLKGQNEKIESMYRENQELREKVSFLTADITRLGGYLQQSPAPRMLSDQNSSMPLRLQFVNSCSNSKYSTRKIEADDETPLKVAYTIITMRS</sequence>
<keyword evidence="4" id="KW-1185">Reference proteome</keyword>
<proteinExistence type="predicted"/>
<feature type="coiled-coil region" evidence="1">
    <location>
        <begin position="33"/>
        <end position="70"/>
    </location>
</feature>
<evidence type="ECO:0000313" key="4">
    <source>
        <dbReference type="Proteomes" id="UP000026960"/>
    </source>
</evidence>
<accession>A0A0D3HPP6</accession>
<dbReference type="AlphaFoldDB" id="A0A0D3HPP6"/>
<organism evidence="3">
    <name type="scientific">Oryza barthii</name>
    <dbReference type="NCBI Taxonomy" id="65489"/>
    <lineage>
        <taxon>Eukaryota</taxon>
        <taxon>Viridiplantae</taxon>
        <taxon>Streptophyta</taxon>
        <taxon>Embryophyta</taxon>
        <taxon>Tracheophyta</taxon>
        <taxon>Spermatophyta</taxon>
        <taxon>Magnoliopsida</taxon>
        <taxon>Liliopsida</taxon>
        <taxon>Poales</taxon>
        <taxon>Poaceae</taxon>
        <taxon>BOP clade</taxon>
        <taxon>Oryzoideae</taxon>
        <taxon>Oryzeae</taxon>
        <taxon>Oryzinae</taxon>
        <taxon>Oryza</taxon>
    </lineage>
</organism>
<feature type="region of interest" description="Disordered" evidence="2">
    <location>
        <begin position="1"/>
        <end position="32"/>
    </location>
</feature>
<protein>
    <submittedName>
        <fullName evidence="3">Uncharacterized protein</fullName>
    </submittedName>
</protein>
<dbReference type="Proteomes" id="UP000026960">
    <property type="component" value="Chromosome 11"/>
</dbReference>
<name>A0A0D3HPP6_9ORYZ</name>
<evidence type="ECO:0000313" key="3">
    <source>
        <dbReference type="EnsemblPlants" id="OBART11G22040.3"/>
    </source>
</evidence>
<keyword evidence="1" id="KW-0175">Coiled coil</keyword>
<dbReference type="EnsemblPlants" id="OBART11G22040.3">
    <property type="protein sequence ID" value="OBART11G22040.3"/>
    <property type="gene ID" value="OBART11G22040"/>
</dbReference>
<dbReference type="HOGENOM" id="CLU_1909857_0_0_1"/>